<dbReference type="SUPFAM" id="SSF51735">
    <property type="entry name" value="NAD(P)-binding Rossmann-fold domains"/>
    <property type="match status" value="1"/>
</dbReference>
<evidence type="ECO:0000256" key="1">
    <source>
        <dbReference type="ARBA" id="ARBA00023002"/>
    </source>
</evidence>
<evidence type="ECO:0000259" key="2">
    <source>
        <dbReference type="Pfam" id="PF00107"/>
    </source>
</evidence>
<dbReference type="InterPro" id="IPR013149">
    <property type="entry name" value="ADH-like_C"/>
</dbReference>
<evidence type="ECO:0000313" key="5">
    <source>
        <dbReference type="Proteomes" id="UP000663555"/>
    </source>
</evidence>
<dbReference type="PANTHER" id="PTHR43401">
    <property type="entry name" value="L-THREONINE 3-DEHYDROGENASE"/>
    <property type="match status" value="1"/>
</dbReference>
<dbReference type="Pfam" id="PF08240">
    <property type="entry name" value="ADH_N"/>
    <property type="match status" value="1"/>
</dbReference>
<sequence>MKALTLSGPGMLSMDHIEVPAARADRARITVHIAGFGGSEMLALGNPGVRPLPNIMGHSISGKTAQGERATVFPLLSCGQCQYCREALSQLCDQWRLIGVQEPGGFAQQVVVPQASLVPLPDALSWEQASFIEPFANSINAWQRAQPKPTDSVLVIGAGALGLGLVAAAVEQECAAISVCEISEHRQEAARVLGANATAAQIAGEFDVVFDTVGTPETRQMGMHCTRKNGKCVFMGFASASNDVPFNQFIREQKSLIGSFVFSRAQFEQAVTLAGQCRSDWVQNLSFDQVEAQLRAFARGEFHTVRAALRPNGW</sequence>
<feature type="domain" description="Alcohol dehydrogenase-like C-terminal" evidence="2">
    <location>
        <begin position="160"/>
        <end position="273"/>
    </location>
</feature>
<dbReference type="Gene3D" id="3.40.50.720">
    <property type="entry name" value="NAD(P)-binding Rossmann-like Domain"/>
    <property type="match status" value="1"/>
</dbReference>
<dbReference type="InterPro" id="IPR036291">
    <property type="entry name" value="NAD(P)-bd_dom_sf"/>
</dbReference>
<dbReference type="InterPro" id="IPR013154">
    <property type="entry name" value="ADH-like_N"/>
</dbReference>
<reference evidence="4 5" key="1">
    <citation type="submission" date="2021-03" db="EMBL/GenBank/DDBJ databases">
        <title>Genome sequencing of Marinobacter sp. LPB0319.</title>
        <authorList>
            <person name="Kim J."/>
        </authorList>
    </citation>
    <scope>NUCLEOTIDE SEQUENCE [LARGE SCALE GENOMIC DNA]</scope>
    <source>
        <strain evidence="4 5">LPB0319</strain>
    </source>
</reference>
<dbReference type="InterPro" id="IPR050129">
    <property type="entry name" value="Zn_alcohol_dh"/>
</dbReference>
<dbReference type="Pfam" id="PF00107">
    <property type="entry name" value="ADH_zinc_N"/>
    <property type="match status" value="1"/>
</dbReference>
<dbReference type="SUPFAM" id="SSF50129">
    <property type="entry name" value="GroES-like"/>
    <property type="match status" value="1"/>
</dbReference>
<gene>
    <name evidence="4" type="ORF">LPB19_13415</name>
</gene>
<dbReference type="RefSeq" id="WP_206643400.1">
    <property type="nucleotide sequence ID" value="NZ_CP071247.1"/>
</dbReference>
<proteinExistence type="predicted"/>
<name>A0ABX7MPK1_9GAMM</name>
<dbReference type="PANTHER" id="PTHR43401:SF2">
    <property type="entry name" value="L-THREONINE 3-DEHYDROGENASE"/>
    <property type="match status" value="1"/>
</dbReference>
<keyword evidence="5" id="KW-1185">Reference proteome</keyword>
<evidence type="ECO:0000313" key="4">
    <source>
        <dbReference type="EMBL" id="QSP94179.1"/>
    </source>
</evidence>
<organism evidence="4 5">
    <name type="scientific">Marinobacter salinisoli</name>
    <dbReference type="NCBI Taxonomy" id="2769486"/>
    <lineage>
        <taxon>Bacteria</taxon>
        <taxon>Pseudomonadati</taxon>
        <taxon>Pseudomonadota</taxon>
        <taxon>Gammaproteobacteria</taxon>
        <taxon>Pseudomonadales</taxon>
        <taxon>Marinobacteraceae</taxon>
        <taxon>Marinobacter</taxon>
    </lineage>
</organism>
<dbReference type="EMBL" id="CP071247">
    <property type="protein sequence ID" value="QSP94179.1"/>
    <property type="molecule type" value="Genomic_DNA"/>
</dbReference>
<dbReference type="Gene3D" id="3.90.180.10">
    <property type="entry name" value="Medium-chain alcohol dehydrogenases, catalytic domain"/>
    <property type="match status" value="1"/>
</dbReference>
<feature type="domain" description="Alcohol dehydrogenase-like N-terminal" evidence="3">
    <location>
        <begin position="25"/>
        <end position="122"/>
    </location>
</feature>
<protein>
    <submittedName>
        <fullName evidence="4">Zinc-binding dehydrogenase</fullName>
    </submittedName>
</protein>
<dbReference type="Proteomes" id="UP000663555">
    <property type="component" value="Chromosome"/>
</dbReference>
<dbReference type="InterPro" id="IPR011032">
    <property type="entry name" value="GroES-like_sf"/>
</dbReference>
<keyword evidence="1" id="KW-0560">Oxidoreductase</keyword>
<evidence type="ECO:0000259" key="3">
    <source>
        <dbReference type="Pfam" id="PF08240"/>
    </source>
</evidence>
<accession>A0ABX7MPK1</accession>